<organism evidence="3 4">
    <name type="scientific">Entomortierella chlamydospora</name>
    <dbReference type="NCBI Taxonomy" id="101097"/>
    <lineage>
        <taxon>Eukaryota</taxon>
        <taxon>Fungi</taxon>
        <taxon>Fungi incertae sedis</taxon>
        <taxon>Mucoromycota</taxon>
        <taxon>Mortierellomycotina</taxon>
        <taxon>Mortierellomycetes</taxon>
        <taxon>Mortierellales</taxon>
        <taxon>Mortierellaceae</taxon>
        <taxon>Entomortierella</taxon>
    </lineage>
</organism>
<evidence type="ECO:0000256" key="1">
    <source>
        <dbReference type="SAM" id="MobiDB-lite"/>
    </source>
</evidence>
<feature type="transmembrane region" description="Helical" evidence="2">
    <location>
        <begin position="135"/>
        <end position="156"/>
    </location>
</feature>
<feature type="transmembrane region" description="Helical" evidence="2">
    <location>
        <begin position="60"/>
        <end position="77"/>
    </location>
</feature>
<accession>A0A9P6SST0</accession>
<gene>
    <name evidence="3" type="ORF">BGZ80_007118</name>
</gene>
<evidence type="ECO:0000313" key="3">
    <source>
        <dbReference type="EMBL" id="KAF9996946.1"/>
    </source>
</evidence>
<feature type="non-terminal residue" evidence="3">
    <location>
        <position position="227"/>
    </location>
</feature>
<feature type="region of interest" description="Disordered" evidence="1">
    <location>
        <begin position="187"/>
        <end position="227"/>
    </location>
</feature>
<feature type="transmembrane region" description="Helical" evidence="2">
    <location>
        <begin position="7"/>
        <end position="30"/>
    </location>
</feature>
<keyword evidence="2" id="KW-0812">Transmembrane</keyword>
<dbReference type="Proteomes" id="UP000703661">
    <property type="component" value="Unassembled WGS sequence"/>
</dbReference>
<keyword evidence="2" id="KW-1133">Transmembrane helix</keyword>
<dbReference type="EMBL" id="JAAAID010003593">
    <property type="protein sequence ID" value="KAF9996946.1"/>
    <property type="molecule type" value="Genomic_DNA"/>
</dbReference>
<reference evidence="3" key="1">
    <citation type="journal article" date="2020" name="Fungal Divers.">
        <title>Resolving the Mortierellaceae phylogeny through synthesis of multi-gene phylogenetics and phylogenomics.</title>
        <authorList>
            <person name="Vandepol N."/>
            <person name="Liber J."/>
            <person name="Desiro A."/>
            <person name="Na H."/>
            <person name="Kennedy M."/>
            <person name="Barry K."/>
            <person name="Grigoriev I.V."/>
            <person name="Miller A.N."/>
            <person name="O'Donnell K."/>
            <person name="Stajich J.E."/>
            <person name="Bonito G."/>
        </authorList>
    </citation>
    <scope>NUCLEOTIDE SEQUENCE</scope>
    <source>
        <strain evidence="3">NRRL 2769</strain>
    </source>
</reference>
<keyword evidence="2" id="KW-0472">Membrane</keyword>
<comment type="caution">
    <text evidence="3">The sequence shown here is derived from an EMBL/GenBank/DDBJ whole genome shotgun (WGS) entry which is preliminary data.</text>
</comment>
<sequence>MARRCCYPFLLPIRIILAITTLYCFVAVAIGKKISQDYRTSRSFDLEPGLATEAYFNDPAHFGINITVLISIVFTLYRPDSTYWWLSSPVRRIIFALALASLAQTYGIMLLIRILNVQGRCSNLFFVNTQSRCMVQYSVSGCEILWGVLIIIEAIVTIQQQKDIKWQEQTAERELRTAVIYRPDLSLEAGQGPHDTNNNNRGEFELTSVASQTNERGVGDEEEESLP</sequence>
<keyword evidence="4" id="KW-1185">Reference proteome</keyword>
<feature type="transmembrane region" description="Helical" evidence="2">
    <location>
        <begin position="93"/>
        <end position="115"/>
    </location>
</feature>
<proteinExistence type="predicted"/>
<protein>
    <submittedName>
        <fullName evidence="3">Uncharacterized protein</fullName>
    </submittedName>
</protein>
<name>A0A9P6SST0_9FUNG</name>
<dbReference type="AlphaFoldDB" id="A0A9P6SST0"/>
<evidence type="ECO:0000313" key="4">
    <source>
        <dbReference type="Proteomes" id="UP000703661"/>
    </source>
</evidence>
<evidence type="ECO:0000256" key="2">
    <source>
        <dbReference type="SAM" id="Phobius"/>
    </source>
</evidence>